<dbReference type="EMBL" id="HBEO01015556">
    <property type="protein sequence ID" value="CAD8484276.1"/>
    <property type="molecule type" value="Transcribed_RNA"/>
</dbReference>
<dbReference type="PANTHER" id="PTHR15154:SF2">
    <property type="entry name" value="HAMARTIN"/>
    <property type="match status" value="1"/>
</dbReference>
<accession>A0A7S0EG97</accession>
<evidence type="ECO:0000256" key="1">
    <source>
        <dbReference type="SAM" id="Coils"/>
    </source>
</evidence>
<sequence>MNNPLPLFQQILLRLSADGEEIPEDKSPEAFCSSSSSAALTPERDVEHEKLYALRLLLLFCNTQCPRAHEIADTPLFKRLIDSLLQCSSSPDKELSSAELSPEFYSSELAAVIMLIPQLGPKLPGLIPDLLRLLLHCVREEKDSSVPERECSGEEGGQSNDKANGGEADKGRRSSTTDKPRTSPARTTFTAETVQVLFRHLWGLIPCHVLRCIQDEVAGSSDSLSLFAGYFRQLRCNERILLGAAAEADPDSWKSVNTTALIDYLDISSQPSLLVPELQPLPQPPPLLSSDKVQDTAVSFDSILQHLHRHITLLTSEAQLERYMRQQSCEQIREIQRSHSHFRTEAAKANAMKEIVAKQQENLKFLQEQLHTERQALNQLHKSKREYETQLQRRLAKNGEERQYMVEQLQQTAAMLQEQYKLNSDLMRDIAERDRRIVQLTTDRNNLAASKAESMEMQEALSHFRREVGERGALQQEVEELRSQVELKAVQLRQLTDDRENIMMKSSRHVEEMNKSQMREEQLTQENEELRRQLKLAKELIEKQNRIHAEKSKLEESKYAEAKRINAILQTRLAHAKSGAA</sequence>
<dbReference type="GO" id="GO:0032007">
    <property type="term" value="P:negative regulation of TOR signaling"/>
    <property type="evidence" value="ECO:0007669"/>
    <property type="project" value="TreeGrafter"/>
</dbReference>
<dbReference type="AlphaFoldDB" id="A0A7S0EG97"/>
<proteinExistence type="predicted"/>
<reference evidence="3" key="1">
    <citation type="submission" date="2021-01" db="EMBL/GenBank/DDBJ databases">
        <authorList>
            <person name="Corre E."/>
            <person name="Pelletier E."/>
            <person name="Niang G."/>
            <person name="Scheremetjew M."/>
            <person name="Finn R."/>
            <person name="Kale V."/>
            <person name="Holt S."/>
            <person name="Cochrane G."/>
            <person name="Meng A."/>
            <person name="Brown T."/>
            <person name="Cohen L."/>
        </authorList>
    </citation>
    <scope>NUCLEOTIDE SEQUENCE</scope>
    <source>
        <strain evidence="3">CCMP325</strain>
    </source>
</reference>
<evidence type="ECO:0000256" key="2">
    <source>
        <dbReference type="SAM" id="MobiDB-lite"/>
    </source>
</evidence>
<protein>
    <submittedName>
        <fullName evidence="3">Uncharacterized protein</fullName>
    </submittedName>
</protein>
<feature type="coiled-coil region" evidence="1">
    <location>
        <begin position="478"/>
        <end position="557"/>
    </location>
</feature>
<name>A0A7S0EG97_9CRYP</name>
<gene>
    <name evidence="3" type="ORF">HPHI1048_LOCUS10555</name>
</gene>
<evidence type="ECO:0000313" key="3">
    <source>
        <dbReference type="EMBL" id="CAD8484276.1"/>
    </source>
</evidence>
<keyword evidence="1" id="KW-0175">Coiled coil</keyword>
<feature type="region of interest" description="Disordered" evidence="2">
    <location>
        <begin position="146"/>
        <end position="186"/>
    </location>
</feature>
<dbReference type="GO" id="GO:0051726">
    <property type="term" value="P:regulation of cell cycle"/>
    <property type="evidence" value="ECO:0007669"/>
    <property type="project" value="TreeGrafter"/>
</dbReference>
<feature type="compositionally biased region" description="Basic and acidic residues" evidence="2">
    <location>
        <begin position="167"/>
        <end position="181"/>
    </location>
</feature>
<dbReference type="InterPro" id="IPR007483">
    <property type="entry name" value="Hamartin"/>
</dbReference>
<organism evidence="3">
    <name type="scientific">Hanusia phi</name>
    <dbReference type="NCBI Taxonomy" id="3032"/>
    <lineage>
        <taxon>Eukaryota</taxon>
        <taxon>Cryptophyceae</taxon>
        <taxon>Pyrenomonadales</taxon>
        <taxon>Geminigeraceae</taxon>
        <taxon>Hanusia</taxon>
    </lineage>
</organism>
<feature type="coiled-coil region" evidence="1">
    <location>
        <begin position="349"/>
        <end position="383"/>
    </location>
</feature>
<dbReference type="GO" id="GO:0033596">
    <property type="term" value="C:TSC1-TSC2 complex"/>
    <property type="evidence" value="ECO:0007669"/>
    <property type="project" value="TreeGrafter"/>
</dbReference>
<dbReference type="PANTHER" id="PTHR15154">
    <property type="entry name" value="HAMARTIN"/>
    <property type="match status" value="1"/>
</dbReference>